<reference evidence="1" key="1">
    <citation type="submission" date="2022-07" db="EMBL/GenBank/DDBJ databases">
        <title>Fungi with potential for degradation of polypropylene.</title>
        <authorList>
            <person name="Gostincar C."/>
        </authorList>
    </citation>
    <scope>NUCLEOTIDE SEQUENCE</scope>
    <source>
        <strain evidence="1">EXF-13308</strain>
    </source>
</reference>
<dbReference type="Proteomes" id="UP001174694">
    <property type="component" value="Unassembled WGS sequence"/>
</dbReference>
<sequence>FQCITCGEEDAKFSGNAAIAYARAVVESMQVTAGPAGWTIRKPARETFTGEDMPAVEVTRSLMEWDAQWRRICGGIAVDGEFEGVVRRGGRGLEDSRPQHGKTNAYSGSIASIIRQIPTQDAHDPVSLSITKADLSQCVPSMGKDISTR</sequence>
<comment type="caution">
    <text evidence="1">The sequence shown here is derived from an EMBL/GenBank/DDBJ whole genome shotgun (WGS) entry which is preliminary data.</text>
</comment>
<accession>A0AA38R7E9</accession>
<name>A0AA38R7E9_9PEZI</name>
<keyword evidence="2" id="KW-1185">Reference proteome</keyword>
<evidence type="ECO:0000313" key="2">
    <source>
        <dbReference type="Proteomes" id="UP001174694"/>
    </source>
</evidence>
<feature type="non-terminal residue" evidence="1">
    <location>
        <position position="1"/>
    </location>
</feature>
<evidence type="ECO:0000313" key="1">
    <source>
        <dbReference type="EMBL" id="KAJ9129443.1"/>
    </source>
</evidence>
<proteinExistence type="predicted"/>
<organism evidence="1 2">
    <name type="scientific">Pleurostoma richardsiae</name>
    <dbReference type="NCBI Taxonomy" id="41990"/>
    <lineage>
        <taxon>Eukaryota</taxon>
        <taxon>Fungi</taxon>
        <taxon>Dikarya</taxon>
        <taxon>Ascomycota</taxon>
        <taxon>Pezizomycotina</taxon>
        <taxon>Sordariomycetes</taxon>
        <taxon>Sordariomycetidae</taxon>
        <taxon>Calosphaeriales</taxon>
        <taxon>Pleurostomataceae</taxon>
        <taxon>Pleurostoma</taxon>
    </lineage>
</organism>
<dbReference type="AlphaFoldDB" id="A0AA38R7E9"/>
<protein>
    <submittedName>
        <fullName evidence="1">Uncharacterized protein</fullName>
    </submittedName>
</protein>
<gene>
    <name evidence="1" type="ORF">NKR23_g12532</name>
</gene>
<dbReference type="EMBL" id="JANBVO010000196">
    <property type="protein sequence ID" value="KAJ9129443.1"/>
    <property type="molecule type" value="Genomic_DNA"/>
</dbReference>